<dbReference type="EMBL" id="CAJOBJ010370140">
    <property type="protein sequence ID" value="CAF5223019.1"/>
    <property type="molecule type" value="Genomic_DNA"/>
</dbReference>
<dbReference type="AlphaFoldDB" id="A0A8S3JW04"/>
<gene>
    <name evidence="1" type="ORF">GIL414_LOCUS85370</name>
</gene>
<comment type="caution">
    <text evidence="1">The sequence shown here is derived from an EMBL/GenBank/DDBJ whole genome shotgun (WGS) entry which is preliminary data.</text>
</comment>
<sequence>MDYYFSRILNHQMYRIVDFSIFWIITPQHWYYTIEHALTTSHFSVVNFLTTLSSI</sequence>
<feature type="non-terminal residue" evidence="1">
    <location>
        <position position="55"/>
    </location>
</feature>
<dbReference type="Proteomes" id="UP000681720">
    <property type="component" value="Unassembled WGS sequence"/>
</dbReference>
<proteinExistence type="predicted"/>
<protein>
    <submittedName>
        <fullName evidence="1">Uncharacterized protein</fullName>
    </submittedName>
</protein>
<reference evidence="1" key="1">
    <citation type="submission" date="2021-02" db="EMBL/GenBank/DDBJ databases">
        <authorList>
            <person name="Nowell W R."/>
        </authorList>
    </citation>
    <scope>NUCLEOTIDE SEQUENCE</scope>
</reference>
<organism evidence="1 2">
    <name type="scientific">Rotaria magnacalcarata</name>
    <dbReference type="NCBI Taxonomy" id="392030"/>
    <lineage>
        <taxon>Eukaryota</taxon>
        <taxon>Metazoa</taxon>
        <taxon>Spiralia</taxon>
        <taxon>Gnathifera</taxon>
        <taxon>Rotifera</taxon>
        <taxon>Eurotatoria</taxon>
        <taxon>Bdelloidea</taxon>
        <taxon>Philodinida</taxon>
        <taxon>Philodinidae</taxon>
        <taxon>Rotaria</taxon>
    </lineage>
</organism>
<evidence type="ECO:0000313" key="1">
    <source>
        <dbReference type="EMBL" id="CAF5223019.1"/>
    </source>
</evidence>
<evidence type="ECO:0000313" key="2">
    <source>
        <dbReference type="Proteomes" id="UP000681720"/>
    </source>
</evidence>
<name>A0A8S3JW04_9BILA</name>
<accession>A0A8S3JW04</accession>